<dbReference type="RefSeq" id="XP_056697640.1">
    <property type="nucleotide sequence ID" value="XM_056841662.1"/>
</dbReference>
<dbReference type="InterPro" id="IPR039537">
    <property type="entry name" value="Retrotran_Ty1/copia-like"/>
</dbReference>
<evidence type="ECO:0000256" key="1">
    <source>
        <dbReference type="ARBA" id="ARBA00022670"/>
    </source>
</evidence>
<keyword evidence="4" id="KW-1185">Reference proteome</keyword>
<organism evidence="4 5">
    <name type="scientific">Spinacia oleracea</name>
    <name type="common">Spinach</name>
    <dbReference type="NCBI Taxonomy" id="3562"/>
    <lineage>
        <taxon>Eukaryota</taxon>
        <taxon>Viridiplantae</taxon>
        <taxon>Streptophyta</taxon>
        <taxon>Embryophyta</taxon>
        <taxon>Tracheophyta</taxon>
        <taxon>Spermatophyta</taxon>
        <taxon>Magnoliopsida</taxon>
        <taxon>eudicotyledons</taxon>
        <taxon>Gunneridae</taxon>
        <taxon>Pentapetalae</taxon>
        <taxon>Caryophyllales</taxon>
        <taxon>Chenopodiaceae</taxon>
        <taxon>Chenopodioideae</taxon>
        <taxon>Anserineae</taxon>
        <taxon>Spinacia</taxon>
    </lineage>
</organism>
<sequence>MKHSETDDKLDNAFSGTMTYFSAKYDEWIMDSGASDHMTGILDLLTNVRKAPSNLTINLPTGAREMITHYCDITLSNGLEMMNVLYVPQFKHNLVSIHKLYKDNLCDVMFSPRTCTVVDSLTKELRGKGEMKHGLYYLKGPEEETRRIVGNASSGTDLYDLWHHRLGHAPKSKLRYIPCVQPYVKDKTHTCITCPMSKFTKLLFSLSDSHAAQPFELIHIDLWGPTELPTPVLQNKTPYEALNNSPPNYDHLIVLGCLSIATNPDQTGDKFEARGVPCVFLGYLPHPNTSPNTNPNTEPVTQTHQPNEPVFPPPLRRSIRPTKPPTWMEHYVNPSVRPSANVLTVTQFPLDKQLSCFLSTMIRTTDPVHFKHVVAQRHWVDAMNTELEALELNGTWEITTFPPGKHVIGCKWLYKTKRKKDGTI</sequence>
<name>A0ABM3RPZ0_SPIOL</name>
<dbReference type="PANTHER" id="PTHR42648:SF26">
    <property type="entry name" value="INTEGRASE CATALYTIC DOMAIN-CONTAINING PROTEIN"/>
    <property type="match status" value="1"/>
</dbReference>
<evidence type="ECO:0000313" key="5">
    <source>
        <dbReference type="RefSeq" id="XP_056697640.1"/>
    </source>
</evidence>
<protein>
    <recommendedName>
        <fullName evidence="3">Retrovirus-related Pol polyprotein from transposon TNT 1-94-like beta-barrel domain-containing protein</fullName>
    </recommendedName>
</protein>
<dbReference type="GeneID" id="110776401"/>
<evidence type="ECO:0000256" key="2">
    <source>
        <dbReference type="SAM" id="MobiDB-lite"/>
    </source>
</evidence>
<feature type="domain" description="Retrovirus-related Pol polyprotein from transposon TNT 1-94-like beta-barrel" evidence="3">
    <location>
        <begin position="28"/>
        <end position="102"/>
    </location>
</feature>
<gene>
    <name evidence="5" type="primary">LOC110776401</name>
</gene>
<proteinExistence type="predicted"/>
<feature type="region of interest" description="Disordered" evidence="2">
    <location>
        <begin position="289"/>
        <end position="316"/>
    </location>
</feature>
<dbReference type="PANTHER" id="PTHR42648">
    <property type="entry name" value="TRANSPOSASE, PUTATIVE-RELATED"/>
    <property type="match status" value="1"/>
</dbReference>
<keyword evidence="1" id="KW-0378">Hydrolase</keyword>
<accession>A0ABM3RPZ0</accession>
<evidence type="ECO:0000259" key="3">
    <source>
        <dbReference type="Pfam" id="PF22936"/>
    </source>
</evidence>
<evidence type="ECO:0000313" key="4">
    <source>
        <dbReference type="Proteomes" id="UP000813463"/>
    </source>
</evidence>
<reference evidence="4" key="1">
    <citation type="journal article" date="2021" name="Nat. Commun.">
        <title>Genomic analyses provide insights into spinach domestication and the genetic basis of agronomic traits.</title>
        <authorList>
            <person name="Cai X."/>
            <person name="Sun X."/>
            <person name="Xu C."/>
            <person name="Sun H."/>
            <person name="Wang X."/>
            <person name="Ge C."/>
            <person name="Zhang Z."/>
            <person name="Wang Q."/>
            <person name="Fei Z."/>
            <person name="Jiao C."/>
            <person name="Wang Q."/>
        </authorList>
    </citation>
    <scope>NUCLEOTIDE SEQUENCE [LARGE SCALE GENOMIC DNA]</scope>
    <source>
        <strain evidence="4">cv. Varoflay</strain>
    </source>
</reference>
<dbReference type="Proteomes" id="UP000813463">
    <property type="component" value="Chromosome 4"/>
</dbReference>
<feature type="compositionally biased region" description="Low complexity" evidence="2">
    <location>
        <begin position="289"/>
        <end position="303"/>
    </location>
</feature>
<dbReference type="InterPro" id="IPR054722">
    <property type="entry name" value="PolX-like_BBD"/>
</dbReference>
<dbReference type="Pfam" id="PF22936">
    <property type="entry name" value="Pol_BBD"/>
    <property type="match status" value="1"/>
</dbReference>
<reference evidence="5" key="2">
    <citation type="submission" date="2025-08" db="UniProtKB">
        <authorList>
            <consortium name="RefSeq"/>
        </authorList>
    </citation>
    <scope>IDENTIFICATION</scope>
    <source>
        <tissue evidence="5">Leaf</tissue>
    </source>
</reference>
<keyword evidence="1" id="KW-0645">Protease</keyword>